<dbReference type="PROSITE" id="PS51352">
    <property type="entry name" value="THIOREDOXIN_2"/>
    <property type="match status" value="1"/>
</dbReference>
<keyword evidence="3" id="KW-1015">Disulfide bond</keyword>
<dbReference type="OrthoDB" id="750178at2"/>
<evidence type="ECO:0000313" key="8">
    <source>
        <dbReference type="Proteomes" id="UP000320300"/>
    </source>
</evidence>
<feature type="domain" description="Thioredoxin" evidence="6">
    <location>
        <begin position="237"/>
        <end position="375"/>
    </location>
</feature>
<evidence type="ECO:0000313" key="7">
    <source>
        <dbReference type="EMBL" id="SMO99704.1"/>
    </source>
</evidence>
<gene>
    <name evidence="7" type="ORF">SAMN06265348_12513</name>
</gene>
<dbReference type="GO" id="GO:0016491">
    <property type="term" value="F:oxidoreductase activity"/>
    <property type="evidence" value="ECO:0007669"/>
    <property type="project" value="InterPro"/>
</dbReference>
<feature type="signal peptide" evidence="5">
    <location>
        <begin position="1"/>
        <end position="19"/>
    </location>
</feature>
<evidence type="ECO:0000256" key="3">
    <source>
        <dbReference type="ARBA" id="ARBA00023157"/>
    </source>
</evidence>
<dbReference type="Proteomes" id="UP000320300">
    <property type="component" value="Unassembled WGS sequence"/>
</dbReference>
<dbReference type="InterPro" id="IPR017937">
    <property type="entry name" value="Thioredoxin_CS"/>
</dbReference>
<dbReference type="InterPro" id="IPR000866">
    <property type="entry name" value="AhpC/TSA"/>
</dbReference>
<evidence type="ECO:0000256" key="2">
    <source>
        <dbReference type="ARBA" id="ARBA00022748"/>
    </source>
</evidence>
<dbReference type="PANTHER" id="PTHR42852">
    <property type="entry name" value="THIOL:DISULFIDE INTERCHANGE PROTEIN DSBE"/>
    <property type="match status" value="1"/>
</dbReference>
<name>A0A521FUD0_9SPHI</name>
<dbReference type="InterPro" id="IPR050553">
    <property type="entry name" value="Thioredoxin_ResA/DsbE_sf"/>
</dbReference>
<dbReference type="SUPFAM" id="SSF52833">
    <property type="entry name" value="Thioredoxin-like"/>
    <property type="match status" value="1"/>
</dbReference>
<dbReference type="GO" id="GO:0030313">
    <property type="term" value="C:cell envelope"/>
    <property type="evidence" value="ECO:0007669"/>
    <property type="project" value="UniProtKB-SubCell"/>
</dbReference>
<sequence length="375" mass="41227">MLKSLFTAVIGMVALAANAQNGFTLQGKINRTNDGKKVMLGYLFKGKMIRDSAIVKDGAFQLKGIVVDPVKAMISLEEPVLSAEAAQARMMGNGDGQEFFLENTTLRIEGPSMTAATISGGKAQADYLKLNDMLKPLKDEMKPLSAKMMEAYKAKKAGEVNALIPKLSAIRGKFTKIEEEFILQNPDSDVSLDLVNDRAVVISEEILGPMFSGLSSRIQSTVRGKYIESRLATARKIGIGKPAVNFVQNDQNGKAVSLASLRGKYVLIDFWASWCGPCRQENPNVVRTYNKFRDKNFEILGVSLDTRKDAWLKAIATDGLPWIQVSDLKGWGNEVAALYDIRAVPQNFLIGPDGKILAKDLRGEDLQKRLTEIIH</sequence>
<dbReference type="Pfam" id="PF00578">
    <property type="entry name" value="AhpC-TSA"/>
    <property type="match status" value="1"/>
</dbReference>
<dbReference type="PROSITE" id="PS00194">
    <property type="entry name" value="THIOREDOXIN_1"/>
    <property type="match status" value="1"/>
</dbReference>
<evidence type="ECO:0000256" key="4">
    <source>
        <dbReference type="ARBA" id="ARBA00023284"/>
    </source>
</evidence>
<dbReference type="InterPro" id="IPR036249">
    <property type="entry name" value="Thioredoxin-like_sf"/>
</dbReference>
<keyword evidence="8" id="KW-1185">Reference proteome</keyword>
<keyword evidence="5" id="KW-0732">Signal</keyword>
<accession>A0A521FUD0</accession>
<protein>
    <submittedName>
        <fullName evidence="7">Peroxiredoxin</fullName>
    </submittedName>
</protein>
<dbReference type="Pfam" id="PF14289">
    <property type="entry name" value="DUF4369"/>
    <property type="match status" value="1"/>
</dbReference>
<keyword evidence="4" id="KW-0676">Redox-active center</keyword>
<organism evidence="7 8">
    <name type="scientific">Pedobacter westerhofensis</name>
    <dbReference type="NCBI Taxonomy" id="425512"/>
    <lineage>
        <taxon>Bacteria</taxon>
        <taxon>Pseudomonadati</taxon>
        <taxon>Bacteroidota</taxon>
        <taxon>Sphingobacteriia</taxon>
        <taxon>Sphingobacteriales</taxon>
        <taxon>Sphingobacteriaceae</taxon>
        <taxon>Pedobacter</taxon>
    </lineage>
</organism>
<comment type="subcellular location">
    <subcellularLocation>
        <location evidence="1">Cell envelope</location>
    </subcellularLocation>
</comment>
<dbReference type="RefSeq" id="WP_142531364.1">
    <property type="nucleotide sequence ID" value="NZ_CBCSJO010000022.1"/>
</dbReference>
<evidence type="ECO:0000259" key="6">
    <source>
        <dbReference type="PROSITE" id="PS51352"/>
    </source>
</evidence>
<dbReference type="GO" id="GO:0017004">
    <property type="term" value="P:cytochrome complex assembly"/>
    <property type="evidence" value="ECO:0007669"/>
    <property type="project" value="UniProtKB-KW"/>
</dbReference>
<dbReference type="Gene3D" id="3.40.30.10">
    <property type="entry name" value="Glutaredoxin"/>
    <property type="match status" value="1"/>
</dbReference>
<dbReference type="GO" id="GO:0016209">
    <property type="term" value="F:antioxidant activity"/>
    <property type="evidence" value="ECO:0007669"/>
    <property type="project" value="InterPro"/>
</dbReference>
<dbReference type="AlphaFoldDB" id="A0A521FUD0"/>
<dbReference type="PANTHER" id="PTHR42852:SF6">
    <property type="entry name" value="THIOL:DISULFIDE INTERCHANGE PROTEIN DSBE"/>
    <property type="match status" value="1"/>
</dbReference>
<dbReference type="EMBL" id="FXTN01000025">
    <property type="protein sequence ID" value="SMO99704.1"/>
    <property type="molecule type" value="Genomic_DNA"/>
</dbReference>
<evidence type="ECO:0000256" key="5">
    <source>
        <dbReference type="SAM" id="SignalP"/>
    </source>
</evidence>
<keyword evidence="2" id="KW-0201">Cytochrome c-type biogenesis</keyword>
<evidence type="ECO:0000256" key="1">
    <source>
        <dbReference type="ARBA" id="ARBA00004196"/>
    </source>
</evidence>
<proteinExistence type="predicted"/>
<dbReference type="CDD" id="cd02966">
    <property type="entry name" value="TlpA_like_family"/>
    <property type="match status" value="1"/>
</dbReference>
<dbReference type="InterPro" id="IPR013766">
    <property type="entry name" value="Thioredoxin_domain"/>
</dbReference>
<feature type="chain" id="PRO_5021869971" evidence="5">
    <location>
        <begin position="20"/>
        <end position="375"/>
    </location>
</feature>
<dbReference type="InterPro" id="IPR025380">
    <property type="entry name" value="DUF4369"/>
</dbReference>
<reference evidence="7 8" key="1">
    <citation type="submission" date="2017-05" db="EMBL/GenBank/DDBJ databases">
        <authorList>
            <person name="Varghese N."/>
            <person name="Submissions S."/>
        </authorList>
    </citation>
    <scope>NUCLEOTIDE SEQUENCE [LARGE SCALE GENOMIC DNA]</scope>
    <source>
        <strain evidence="7 8">DSM 19036</strain>
    </source>
</reference>